<dbReference type="GO" id="GO:0001653">
    <property type="term" value="F:peptide receptor activity"/>
    <property type="evidence" value="ECO:0000318"/>
    <property type="project" value="GO_Central"/>
</dbReference>
<feature type="transmembrane region" description="Helical" evidence="8">
    <location>
        <begin position="140"/>
        <end position="163"/>
    </location>
</feature>
<dbReference type="Pfam" id="PF13426">
    <property type="entry name" value="PAS_9"/>
    <property type="match status" value="1"/>
</dbReference>
<feature type="transmembrane region" description="Helical" evidence="8">
    <location>
        <begin position="217"/>
        <end position="240"/>
    </location>
</feature>
<dbReference type="VEuPathDB" id="TrichDB:TVAG_446260"/>
<feature type="transmembrane region" description="Helical" evidence="8">
    <location>
        <begin position="175"/>
        <end position="196"/>
    </location>
</feature>
<evidence type="ECO:0000256" key="5">
    <source>
        <dbReference type="ARBA" id="ARBA00023136"/>
    </source>
</evidence>
<dbReference type="SUPFAM" id="SSF55785">
    <property type="entry name" value="PYP-like sensor domain (PAS domain)"/>
    <property type="match status" value="1"/>
</dbReference>
<name>A2FG49_TRIV3</name>
<dbReference type="Gene3D" id="3.30.450.20">
    <property type="entry name" value="PAS domain"/>
    <property type="match status" value="1"/>
</dbReference>
<feature type="compositionally biased region" description="Low complexity" evidence="7">
    <location>
        <begin position="590"/>
        <end position="607"/>
    </location>
</feature>
<dbReference type="NCBIfam" id="TIGR00229">
    <property type="entry name" value="sensory_box"/>
    <property type="match status" value="1"/>
</dbReference>
<accession>A2FG49</accession>
<feature type="domain" description="Guanylate cyclase" evidence="10">
    <location>
        <begin position="1386"/>
        <end position="1519"/>
    </location>
</feature>
<feature type="transmembrane region" description="Helical" evidence="8">
    <location>
        <begin position="307"/>
        <end position="329"/>
    </location>
</feature>
<feature type="transmembrane region" description="Helical" evidence="8">
    <location>
        <begin position="1159"/>
        <end position="1182"/>
    </location>
</feature>
<dbReference type="PROSITE" id="PS50112">
    <property type="entry name" value="PAS"/>
    <property type="match status" value="1"/>
</dbReference>
<evidence type="ECO:0000256" key="7">
    <source>
        <dbReference type="SAM" id="MobiDB-lite"/>
    </source>
</evidence>
<feature type="transmembrane region" description="Helical" evidence="8">
    <location>
        <begin position="879"/>
        <end position="902"/>
    </location>
</feature>
<evidence type="ECO:0000259" key="10">
    <source>
        <dbReference type="PROSITE" id="PS50125"/>
    </source>
</evidence>
<dbReference type="InParanoid" id="A2FG49"/>
<dbReference type="SUPFAM" id="SSF55073">
    <property type="entry name" value="Nucleotide cyclase"/>
    <property type="match status" value="1"/>
</dbReference>
<dbReference type="GO" id="GO:0005886">
    <property type="term" value="C:plasma membrane"/>
    <property type="evidence" value="ECO:0000318"/>
    <property type="project" value="GO_Central"/>
</dbReference>
<evidence type="ECO:0000256" key="4">
    <source>
        <dbReference type="ARBA" id="ARBA00022989"/>
    </source>
</evidence>
<comment type="subcellular location">
    <subcellularLocation>
        <location evidence="1">Membrane</location>
    </subcellularLocation>
</comment>
<dbReference type="SMR" id="A2FG49"/>
<dbReference type="Proteomes" id="UP000001542">
    <property type="component" value="Unassembled WGS sequence"/>
</dbReference>
<feature type="transmembrane region" description="Helical" evidence="8">
    <location>
        <begin position="955"/>
        <end position="974"/>
    </location>
</feature>
<dbReference type="PANTHER" id="PTHR11920">
    <property type="entry name" value="GUANYLYL CYCLASE"/>
    <property type="match status" value="1"/>
</dbReference>
<reference evidence="11" key="1">
    <citation type="submission" date="2006-10" db="EMBL/GenBank/DDBJ databases">
        <authorList>
            <person name="Amadeo P."/>
            <person name="Zhao Q."/>
            <person name="Wortman J."/>
            <person name="Fraser-Liggett C."/>
            <person name="Carlton J."/>
        </authorList>
    </citation>
    <scope>NUCLEOTIDE SEQUENCE</scope>
    <source>
        <strain evidence="11">G3</strain>
    </source>
</reference>
<dbReference type="OMA" id="ACANINQ"/>
<dbReference type="KEGG" id="tva:4753893"/>
<dbReference type="GO" id="GO:0004383">
    <property type="term" value="F:guanylate cyclase activity"/>
    <property type="evidence" value="ECO:0000318"/>
    <property type="project" value="GO_Central"/>
</dbReference>
<dbReference type="Gene3D" id="3.30.70.1230">
    <property type="entry name" value="Nucleotide cyclase"/>
    <property type="match status" value="1"/>
</dbReference>
<sequence>MNQEASVSKSAASQSTSLAGSETLYQATSSKFDSVFPIFDHMMQKTKLPAWFMSLCAVFQLFQVLSIGFWIYAPPYQRATGTWKKIYYWALQICTFQNPNEYTVSHLTQLYICLAVSLTSFVWVYFLIYYYKKFLTIPNIFLYITSFVVDIIDPIFIIPSVYVFCHGITGVHYNYSISFIAEIVVGLISYGVNLFSFCESALLKSRSVVLTNLTFPLFDASPIIMWVIITSFFCIISAIMVFFQDWFYVVLGVAHVIMTVYIVYRISFVPFYEIWRNAICMAFGITTIALDVNFFILYAFQDLTYNFTIIVFIAFMFFGYILCRVFFILRVKKIHDKLQNQTEDINLPDYFSSLDIDKSALKAMMYIVVGLATLGDYFVDGSLTDYIINNANIDSALAILLQVVTFFPSESRKMNILFKKLAMKRKLGFVERFLIYQVYRIKTRRLVSDTKETLETFNKLKAMNDACKLQIRQFWDKQTCDNSFCTDLGRTTKFIGLNFDQILGNNPNNVRITNEYANFLAECMCDFNKAIVTSIKADLIADGKNFNVDVSFRSVVNKFPRYLKDGIIDTKGRRVIKRGATQKADASEQSSNSNGSGNTGSKGSSANFSSQSVDVEHQEAVGKRILRESKTRLAFHSAIFNSQPIQSPLIILCASTCLIVQLVFFIGFYSFYKSKVEWRRTMYVDLTNLGAGRFYTDLAIFFTYTEWAAEHNKYLHDTPEADEILGDISIDETTVKPVISHDLTHVQAAHTCISKARTTFNTLLNSLATLAVENNPYEIASSLLRQESKYVVCSKTKRVAEIDVGYKDQLIASDFLLLLVVGQLNMKDLPGMDIPNLWKDDSYCQVLSSLFALCDTNQESFKSFFDFNMNNAKAIEKQVFLWLVIGLVCVLIFSTVPELGIINSYNKLVDKTLKSLLELPNSVKEDAKKPLMINTDVSEDPIGIQKKNHSGVMKIVALIYFTFVAVILLCYFFMCWESLSTNKTLDKLFKWFFYSCQRTNYAAECGNDAIQLILMSDIEQYIMNLSTIAERAQHDLDQLNYIHKSLMDGNDIVEGSLGFDDALDKTTIQSVCDLGRDPKTVHDMYACANINQQVTIFNNMVDDILRNTESYGGAINNQVSMNVLHILEDHFYPGVLGTNARLRTLITCYYDTGMAETTVLLIVGCVMSILGFFMAFEFRALVNENYKMLLMLFHYLSPQAIVDTPELIGFFKRHQKTSGPEAMPISKQIVIDASECIVITNENSVVEIVNQAVTNNLGLTPDQMLGQEFANFVGAQDQAKITGQIQLMMNGQGSTVWEDHISMNDDSGELIPFSITMIGMKDNDDGDISSIVFILTNETEEIKKRQAAEEAKAKSEKLLYQILPKDIVVRLNRGEKDISFTIPSATIFFIDIVKFSEYAALLTPTEIMANLSLVFATFDNIVAEYESITKIKLIGDVYMAAAGLFQDPEDPSLKHAEDAVRCCIACSKAMEEINMKLNASLEVRIGCNTGGPLLGGVLGTDKPTFDIIGDPINVAARLQSTDIPGNVQISQDTKEAIKDLDFEVEERGEIYLKGKGNRITYFVSLSNKQKQGFEGSFAINIQPNA</sequence>
<keyword evidence="5 8" id="KW-0472">Membrane</keyword>
<proteinExistence type="predicted"/>
<dbReference type="eggNOG" id="KOG1023">
    <property type="taxonomic scope" value="Eukaryota"/>
</dbReference>
<dbReference type="GO" id="GO:0007168">
    <property type="term" value="P:receptor guanylyl cyclase signaling pathway"/>
    <property type="evidence" value="ECO:0000318"/>
    <property type="project" value="GO_Central"/>
</dbReference>
<protein>
    <submittedName>
        <fullName evidence="11">Adenylate and Guanylate cyclase catalytic domain containing protein</fullName>
    </submittedName>
</protein>
<dbReference type="GO" id="GO:0035556">
    <property type="term" value="P:intracellular signal transduction"/>
    <property type="evidence" value="ECO:0007669"/>
    <property type="project" value="InterPro"/>
</dbReference>
<evidence type="ECO:0000256" key="2">
    <source>
        <dbReference type="ARBA" id="ARBA00022692"/>
    </source>
</evidence>
<dbReference type="CDD" id="cd00130">
    <property type="entry name" value="PAS"/>
    <property type="match status" value="1"/>
</dbReference>
<evidence type="ECO:0000256" key="6">
    <source>
        <dbReference type="ARBA" id="ARBA00023239"/>
    </source>
</evidence>
<evidence type="ECO:0000259" key="9">
    <source>
        <dbReference type="PROSITE" id="PS50112"/>
    </source>
</evidence>
<dbReference type="InterPro" id="IPR001054">
    <property type="entry name" value="A/G_cyclase"/>
</dbReference>
<dbReference type="PROSITE" id="PS50125">
    <property type="entry name" value="GUANYLATE_CYCLASE_2"/>
    <property type="match status" value="1"/>
</dbReference>
<dbReference type="VEuPathDB" id="TrichDB:TVAGG3_0004150"/>
<dbReference type="InterPro" id="IPR035965">
    <property type="entry name" value="PAS-like_dom_sf"/>
</dbReference>
<feature type="transmembrane region" description="Helical" evidence="8">
    <location>
        <begin position="360"/>
        <end position="379"/>
    </location>
</feature>
<keyword evidence="2 8" id="KW-0812">Transmembrane</keyword>
<organism evidence="11 12">
    <name type="scientific">Trichomonas vaginalis (strain ATCC PRA-98 / G3)</name>
    <dbReference type="NCBI Taxonomy" id="412133"/>
    <lineage>
        <taxon>Eukaryota</taxon>
        <taxon>Metamonada</taxon>
        <taxon>Parabasalia</taxon>
        <taxon>Trichomonadida</taxon>
        <taxon>Trichomonadidae</taxon>
        <taxon>Trichomonas</taxon>
    </lineage>
</organism>
<dbReference type="RefSeq" id="XP_001309056.1">
    <property type="nucleotide sequence ID" value="XM_001309055.1"/>
</dbReference>
<dbReference type="SMART" id="SM00044">
    <property type="entry name" value="CYCc"/>
    <property type="match status" value="1"/>
</dbReference>
<reference evidence="11" key="2">
    <citation type="journal article" date="2007" name="Science">
        <title>Draft genome sequence of the sexually transmitted pathogen Trichomonas vaginalis.</title>
        <authorList>
            <person name="Carlton J.M."/>
            <person name="Hirt R.P."/>
            <person name="Silva J.C."/>
            <person name="Delcher A.L."/>
            <person name="Schatz M."/>
            <person name="Zhao Q."/>
            <person name="Wortman J.R."/>
            <person name="Bidwell S.L."/>
            <person name="Alsmark U.C.M."/>
            <person name="Besteiro S."/>
            <person name="Sicheritz-Ponten T."/>
            <person name="Noel C.J."/>
            <person name="Dacks J.B."/>
            <person name="Foster P.G."/>
            <person name="Simillion C."/>
            <person name="Van de Peer Y."/>
            <person name="Miranda-Saavedra D."/>
            <person name="Barton G.J."/>
            <person name="Westrop G.D."/>
            <person name="Mueller S."/>
            <person name="Dessi D."/>
            <person name="Fiori P.L."/>
            <person name="Ren Q."/>
            <person name="Paulsen I."/>
            <person name="Zhang H."/>
            <person name="Bastida-Corcuera F.D."/>
            <person name="Simoes-Barbosa A."/>
            <person name="Brown M.T."/>
            <person name="Hayes R.D."/>
            <person name="Mukherjee M."/>
            <person name="Okumura C.Y."/>
            <person name="Schneider R."/>
            <person name="Smith A.J."/>
            <person name="Vanacova S."/>
            <person name="Villalvazo M."/>
            <person name="Haas B.J."/>
            <person name="Pertea M."/>
            <person name="Feldblyum T.V."/>
            <person name="Utterback T.R."/>
            <person name="Shu C.L."/>
            <person name="Osoegawa K."/>
            <person name="de Jong P.J."/>
            <person name="Hrdy I."/>
            <person name="Horvathova L."/>
            <person name="Zubacova Z."/>
            <person name="Dolezal P."/>
            <person name="Malik S.B."/>
            <person name="Logsdon J.M. Jr."/>
            <person name="Henze K."/>
            <person name="Gupta A."/>
            <person name="Wang C.C."/>
            <person name="Dunne R.L."/>
            <person name="Upcroft J.A."/>
            <person name="Upcroft P."/>
            <person name="White O."/>
            <person name="Salzberg S.L."/>
            <person name="Tang P."/>
            <person name="Chiu C.-H."/>
            <person name="Lee Y.-S."/>
            <person name="Embley T.M."/>
            <person name="Coombs G.H."/>
            <person name="Mottram J.C."/>
            <person name="Tachezy J."/>
            <person name="Fraser-Liggett C.M."/>
            <person name="Johnson P.J."/>
        </authorList>
    </citation>
    <scope>NUCLEOTIDE SEQUENCE [LARGE SCALE GENOMIC DNA]</scope>
    <source>
        <strain evidence="11">G3</strain>
    </source>
</reference>
<dbReference type="STRING" id="5722.A2FG49"/>
<evidence type="ECO:0000256" key="3">
    <source>
        <dbReference type="ARBA" id="ARBA00022741"/>
    </source>
</evidence>
<keyword evidence="3" id="KW-0547">Nucleotide-binding</keyword>
<feature type="domain" description="PAS" evidence="9">
    <location>
        <begin position="1237"/>
        <end position="1292"/>
    </location>
</feature>
<feature type="transmembrane region" description="Helical" evidence="8">
    <location>
        <begin position="649"/>
        <end position="672"/>
    </location>
</feature>
<feature type="transmembrane region" description="Helical" evidence="8">
    <location>
        <begin position="50"/>
        <end position="73"/>
    </location>
</feature>
<dbReference type="CDD" id="cd07302">
    <property type="entry name" value="CHD"/>
    <property type="match status" value="1"/>
</dbReference>
<feature type="region of interest" description="Disordered" evidence="7">
    <location>
        <begin position="579"/>
        <end position="615"/>
    </location>
</feature>
<feature type="transmembrane region" description="Helical" evidence="8">
    <location>
        <begin position="278"/>
        <end position="301"/>
    </location>
</feature>
<dbReference type="InterPro" id="IPR050401">
    <property type="entry name" value="Cyclic_nucleotide_synthase"/>
</dbReference>
<evidence type="ECO:0000313" key="11">
    <source>
        <dbReference type="EMBL" id="EAX96126.1"/>
    </source>
</evidence>
<dbReference type="GO" id="GO:0006182">
    <property type="term" value="P:cGMP biosynthetic process"/>
    <property type="evidence" value="ECO:0000318"/>
    <property type="project" value="GO_Central"/>
</dbReference>
<keyword evidence="6" id="KW-0456">Lyase</keyword>
<keyword evidence="12" id="KW-1185">Reference proteome</keyword>
<evidence type="ECO:0000256" key="8">
    <source>
        <dbReference type="SAM" id="Phobius"/>
    </source>
</evidence>
<dbReference type="EMBL" id="DS113773">
    <property type="protein sequence ID" value="EAX96126.1"/>
    <property type="molecule type" value="Genomic_DNA"/>
</dbReference>
<keyword evidence="4 8" id="KW-1133">Transmembrane helix</keyword>
<feature type="transmembrane region" description="Helical" evidence="8">
    <location>
        <begin position="246"/>
        <end position="266"/>
    </location>
</feature>
<feature type="transmembrane region" description="Helical" evidence="8">
    <location>
        <begin position="109"/>
        <end position="128"/>
    </location>
</feature>
<dbReference type="Pfam" id="PF00211">
    <property type="entry name" value="Guanylate_cyc"/>
    <property type="match status" value="1"/>
</dbReference>
<dbReference type="InterPro" id="IPR000014">
    <property type="entry name" value="PAS"/>
</dbReference>
<dbReference type="PANTHER" id="PTHR11920:SF335">
    <property type="entry name" value="GUANYLATE CYCLASE"/>
    <property type="match status" value="1"/>
</dbReference>
<dbReference type="InterPro" id="IPR029787">
    <property type="entry name" value="Nucleotide_cyclase"/>
</dbReference>
<evidence type="ECO:0000256" key="1">
    <source>
        <dbReference type="ARBA" id="ARBA00004370"/>
    </source>
</evidence>
<gene>
    <name evidence="11" type="ORF">TVAG_446260</name>
</gene>
<evidence type="ECO:0000313" key="12">
    <source>
        <dbReference type="Proteomes" id="UP000001542"/>
    </source>
</evidence>
<dbReference type="GO" id="GO:0000166">
    <property type="term" value="F:nucleotide binding"/>
    <property type="evidence" value="ECO:0007669"/>
    <property type="project" value="UniProtKB-KW"/>
</dbReference>